<dbReference type="AlphaFoldDB" id="A0AAV6VHW1"/>
<name>A0AAV6VHW1_9ARAC</name>
<organism evidence="1 2">
    <name type="scientific">Oedothorax gibbosus</name>
    <dbReference type="NCBI Taxonomy" id="931172"/>
    <lineage>
        <taxon>Eukaryota</taxon>
        <taxon>Metazoa</taxon>
        <taxon>Ecdysozoa</taxon>
        <taxon>Arthropoda</taxon>
        <taxon>Chelicerata</taxon>
        <taxon>Arachnida</taxon>
        <taxon>Araneae</taxon>
        <taxon>Araneomorphae</taxon>
        <taxon>Entelegynae</taxon>
        <taxon>Araneoidea</taxon>
        <taxon>Linyphiidae</taxon>
        <taxon>Erigoninae</taxon>
        <taxon>Oedothorax</taxon>
    </lineage>
</organism>
<evidence type="ECO:0000313" key="1">
    <source>
        <dbReference type="EMBL" id="KAG8196347.1"/>
    </source>
</evidence>
<reference evidence="1 2" key="1">
    <citation type="journal article" date="2022" name="Nat. Ecol. Evol.">
        <title>A masculinizing supergene underlies an exaggerated male reproductive morph in a spider.</title>
        <authorList>
            <person name="Hendrickx F."/>
            <person name="De Corte Z."/>
            <person name="Sonet G."/>
            <person name="Van Belleghem S.M."/>
            <person name="Kostlbacher S."/>
            <person name="Vangestel C."/>
        </authorList>
    </citation>
    <scope>NUCLEOTIDE SEQUENCE [LARGE SCALE GENOMIC DNA]</scope>
    <source>
        <strain evidence="1">W744_W776</strain>
    </source>
</reference>
<proteinExistence type="predicted"/>
<evidence type="ECO:0000313" key="2">
    <source>
        <dbReference type="Proteomes" id="UP000827092"/>
    </source>
</evidence>
<gene>
    <name evidence="1" type="ORF">JTE90_013830</name>
</gene>
<feature type="non-terminal residue" evidence="1">
    <location>
        <position position="118"/>
    </location>
</feature>
<sequence>MVSVVVVKRHRRLLEHDAACKLASPAAHRRLLVLTPRGAALRCWSGSRMRPPLPVGYRLLECSNFVIEAPRRPGDGYLLFVTQSLHYTLTELSTLFYYSVFSFPRRAMLAAPTSVPLD</sequence>
<protein>
    <submittedName>
        <fullName evidence="1">Uncharacterized protein</fullName>
    </submittedName>
</protein>
<dbReference type="EMBL" id="JAFNEN010000072">
    <property type="protein sequence ID" value="KAG8196347.1"/>
    <property type="molecule type" value="Genomic_DNA"/>
</dbReference>
<comment type="caution">
    <text evidence="1">The sequence shown here is derived from an EMBL/GenBank/DDBJ whole genome shotgun (WGS) entry which is preliminary data.</text>
</comment>
<accession>A0AAV6VHW1</accession>
<keyword evidence="2" id="KW-1185">Reference proteome</keyword>
<dbReference type="Proteomes" id="UP000827092">
    <property type="component" value="Unassembled WGS sequence"/>
</dbReference>